<dbReference type="Proteomes" id="UP000051789">
    <property type="component" value="Unassembled WGS sequence"/>
</dbReference>
<protein>
    <submittedName>
        <fullName evidence="1">Uncharacterized protein</fullName>
    </submittedName>
</protein>
<reference evidence="1 2" key="1">
    <citation type="journal article" date="2015" name="Genome Announc.">
        <title>Expanding the biotechnology potential of lactobacilli through comparative genomics of 213 strains and associated genera.</title>
        <authorList>
            <person name="Sun Z."/>
            <person name="Harris H.M."/>
            <person name="McCann A."/>
            <person name="Guo C."/>
            <person name="Argimon S."/>
            <person name="Zhang W."/>
            <person name="Yang X."/>
            <person name="Jeffery I.B."/>
            <person name="Cooney J.C."/>
            <person name="Kagawa T.F."/>
            <person name="Liu W."/>
            <person name="Song Y."/>
            <person name="Salvetti E."/>
            <person name="Wrobel A."/>
            <person name="Rasinkangas P."/>
            <person name="Parkhill J."/>
            <person name="Rea M.C."/>
            <person name="O'Sullivan O."/>
            <person name="Ritari J."/>
            <person name="Douillard F.P."/>
            <person name="Paul Ross R."/>
            <person name="Yang R."/>
            <person name="Briner A.E."/>
            <person name="Felis G.E."/>
            <person name="de Vos W.M."/>
            <person name="Barrangou R."/>
            <person name="Klaenhammer T.R."/>
            <person name="Caufield P.W."/>
            <person name="Cui Y."/>
            <person name="Zhang H."/>
            <person name="O'Toole P.W."/>
        </authorList>
    </citation>
    <scope>NUCLEOTIDE SEQUENCE [LARGE SCALE GENOMIC DNA]</scope>
    <source>
        <strain evidence="1 2">DSM 22698</strain>
    </source>
</reference>
<evidence type="ECO:0000313" key="1">
    <source>
        <dbReference type="EMBL" id="KRM87638.1"/>
    </source>
</evidence>
<gene>
    <name evidence="1" type="ORF">FD19_GL001159</name>
</gene>
<dbReference type="AlphaFoldDB" id="A0A0R2CHZ3"/>
<organism evidence="1 2">
    <name type="scientific">Lacticaseibacillus thailandensis DSM 22698 = JCM 13996</name>
    <dbReference type="NCBI Taxonomy" id="1423810"/>
    <lineage>
        <taxon>Bacteria</taxon>
        <taxon>Bacillati</taxon>
        <taxon>Bacillota</taxon>
        <taxon>Bacilli</taxon>
        <taxon>Lactobacillales</taxon>
        <taxon>Lactobacillaceae</taxon>
        <taxon>Lacticaseibacillus</taxon>
    </lineage>
</organism>
<dbReference type="EMBL" id="AYZK01000002">
    <property type="protein sequence ID" value="KRM87638.1"/>
    <property type="molecule type" value="Genomic_DNA"/>
</dbReference>
<accession>A0A0R2CHZ3</accession>
<name>A0A0R2CHZ3_9LACO</name>
<proteinExistence type="predicted"/>
<evidence type="ECO:0000313" key="2">
    <source>
        <dbReference type="Proteomes" id="UP000051789"/>
    </source>
</evidence>
<dbReference type="PATRIC" id="fig|1423810.4.peg.1192"/>
<keyword evidence="2" id="KW-1185">Reference proteome</keyword>
<comment type="caution">
    <text evidence="1">The sequence shown here is derived from an EMBL/GenBank/DDBJ whole genome shotgun (WGS) entry which is preliminary data.</text>
</comment>
<sequence>MVGATFAQEETLRGYYSIMVQIFRDYESPAKILADRCTVFNYCLHQKRGFPLN</sequence>